<dbReference type="OrthoDB" id="435460at2759"/>
<evidence type="ECO:0000313" key="15">
    <source>
        <dbReference type="Proteomes" id="UP001652642"/>
    </source>
</evidence>
<evidence type="ECO:0000313" key="17">
    <source>
        <dbReference type="RefSeq" id="XP_072837013.1"/>
    </source>
</evidence>
<dbReference type="SUPFAM" id="SSF46689">
    <property type="entry name" value="Homeodomain-like"/>
    <property type="match status" value="1"/>
</dbReference>
<dbReference type="RefSeq" id="XP_020643936.2">
    <property type="nucleotide sequence ID" value="XM_020788277.2"/>
</dbReference>
<dbReference type="Pfam" id="PF16589">
    <property type="entry name" value="BRCT_2"/>
    <property type="match status" value="1"/>
</dbReference>
<dbReference type="Pfam" id="PF08914">
    <property type="entry name" value="Myb_Rap1"/>
    <property type="match status" value="1"/>
</dbReference>
<evidence type="ECO:0000259" key="13">
    <source>
        <dbReference type="Pfam" id="PF11626"/>
    </source>
</evidence>
<organism evidence="15 16">
    <name type="scientific">Pogona vitticeps</name>
    <name type="common">central bearded dragon</name>
    <dbReference type="NCBI Taxonomy" id="103695"/>
    <lineage>
        <taxon>Eukaryota</taxon>
        <taxon>Metazoa</taxon>
        <taxon>Chordata</taxon>
        <taxon>Craniata</taxon>
        <taxon>Vertebrata</taxon>
        <taxon>Euteleostomi</taxon>
        <taxon>Lepidosauria</taxon>
        <taxon>Squamata</taxon>
        <taxon>Bifurcata</taxon>
        <taxon>Unidentata</taxon>
        <taxon>Episquamata</taxon>
        <taxon>Toxicofera</taxon>
        <taxon>Iguania</taxon>
        <taxon>Acrodonta</taxon>
        <taxon>Agamidae</taxon>
        <taxon>Amphibolurinae</taxon>
        <taxon>Pogona</taxon>
    </lineage>
</organism>
<dbReference type="PANTHER" id="PTHR16466:SF6">
    <property type="entry name" value="TELOMERIC REPEAT-BINDING FACTOR 2-INTERACTING PROTEIN 1"/>
    <property type="match status" value="1"/>
</dbReference>
<reference evidence="16 17" key="1">
    <citation type="submission" date="2025-05" db="UniProtKB">
        <authorList>
            <consortium name="RefSeq"/>
        </authorList>
    </citation>
    <scope>IDENTIFICATION</scope>
</reference>
<evidence type="ECO:0000256" key="10">
    <source>
        <dbReference type="RuleBase" id="RU367107"/>
    </source>
</evidence>
<keyword evidence="3 10" id="KW-0158">Chromosome</keyword>
<evidence type="ECO:0000256" key="6">
    <source>
        <dbReference type="ARBA" id="ARBA00023159"/>
    </source>
</evidence>
<name>A0A6J0T5L9_9SAUR</name>
<dbReference type="Pfam" id="PF11626">
    <property type="entry name" value="Rap1_C"/>
    <property type="match status" value="1"/>
</dbReference>
<evidence type="ECO:0000259" key="12">
    <source>
        <dbReference type="Pfam" id="PF08914"/>
    </source>
</evidence>
<dbReference type="GO" id="GO:0005654">
    <property type="term" value="C:nucleoplasm"/>
    <property type="evidence" value="ECO:0007669"/>
    <property type="project" value="UniProtKB-ARBA"/>
</dbReference>
<evidence type="ECO:0000256" key="8">
    <source>
        <dbReference type="ARBA" id="ARBA00023242"/>
    </source>
</evidence>
<evidence type="ECO:0000256" key="7">
    <source>
        <dbReference type="ARBA" id="ARBA00023163"/>
    </source>
</evidence>
<keyword evidence="15" id="KW-1185">Reference proteome</keyword>
<comment type="function">
    <text evidence="10">Acts both as a regulator of telomere function and as a transcription regulator. Involved in the regulation of telomere length and protection as a component of the shelterin complex (telosome). Does not bind DNA directly: recruited to telomeric double-stranded 5'-TTAGGG-3' repeats via its interaction with terf2. Independently of its function in telomeres, also acts as a transcription regulator: recruited to extratelomeric 5'-TTAGGG-3' sites via its association with terf2 or other factors, and regulates gene expression.</text>
</comment>
<comment type="similarity">
    <text evidence="1 10">Belongs to the RAP1 family.</text>
</comment>
<keyword evidence="5 10" id="KW-0805">Transcription regulation</keyword>
<feature type="compositionally biased region" description="Basic and acidic residues" evidence="11">
    <location>
        <begin position="185"/>
        <end position="199"/>
    </location>
</feature>
<feature type="region of interest" description="Disordered" evidence="11">
    <location>
        <begin position="185"/>
        <end position="227"/>
    </location>
</feature>
<keyword evidence="4 10" id="KW-0779">Telomere</keyword>
<evidence type="ECO:0000256" key="1">
    <source>
        <dbReference type="ARBA" id="ARBA00010467"/>
    </source>
</evidence>
<dbReference type="KEGG" id="pvt:110076265"/>
<dbReference type="Proteomes" id="UP001652642">
    <property type="component" value="Chromosome 10"/>
</dbReference>
<dbReference type="GO" id="GO:0031848">
    <property type="term" value="P:protection from non-homologous end joining at telomere"/>
    <property type="evidence" value="ECO:0007669"/>
    <property type="project" value="TreeGrafter"/>
</dbReference>
<evidence type="ECO:0000259" key="14">
    <source>
        <dbReference type="Pfam" id="PF16589"/>
    </source>
</evidence>
<dbReference type="InterPro" id="IPR009057">
    <property type="entry name" value="Homeodomain-like_sf"/>
</dbReference>
<proteinExistence type="inferred from homology"/>
<dbReference type="GO" id="GO:0042162">
    <property type="term" value="F:telomeric DNA binding"/>
    <property type="evidence" value="ECO:0007669"/>
    <property type="project" value="TreeGrafter"/>
</dbReference>
<dbReference type="InParanoid" id="A0A6J0T5L9"/>
<dbReference type="AlphaFoldDB" id="A0A6J0T5L9"/>
<dbReference type="InterPro" id="IPR039595">
    <property type="entry name" value="TE2IP/Rap1"/>
</dbReference>
<evidence type="ECO:0000256" key="9">
    <source>
        <dbReference type="ARBA" id="ARBA00032471"/>
    </source>
</evidence>
<feature type="domain" description="TRF2-interacting telomeric protein/Rap1 C-terminal" evidence="13">
    <location>
        <begin position="319"/>
        <end position="394"/>
    </location>
</feature>
<dbReference type="PANTHER" id="PTHR16466">
    <property type="entry name" value="TELOMERE REPEAT-BINDING FACTOR 2-INTERACTING PROTEIN 1"/>
    <property type="match status" value="1"/>
</dbReference>
<keyword evidence="6 10" id="KW-0010">Activator</keyword>
<dbReference type="FunCoup" id="A0A6J0T5L9">
    <property type="interactions" value="446"/>
</dbReference>
<dbReference type="GO" id="GO:0070187">
    <property type="term" value="C:shelterin complex"/>
    <property type="evidence" value="ECO:0007669"/>
    <property type="project" value="TreeGrafter"/>
</dbReference>
<gene>
    <name evidence="16 17" type="primary">TERF2IP</name>
</gene>
<dbReference type="CDD" id="cd11655">
    <property type="entry name" value="rap1_myb-like"/>
    <property type="match status" value="1"/>
</dbReference>
<dbReference type="GO" id="GO:0006355">
    <property type="term" value="P:regulation of DNA-templated transcription"/>
    <property type="evidence" value="ECO:0007669"/>
    <property type="project" value="UniProtKB-UniRule"/>
</dbReference>
<comment type="subcellular location">
    <subcellularLocation>
        <location evidence="10">Nucleus</location>
    </subcellularLocation>
    <subcellularLocation>
        <location evidence="10">Chromosome</location>
        <location evidence="10">Telomere</location>
    </subcellularLocation>
</comment>
<evidence type="ECO:0000313" key="16">
    <source>
        <dbReference type="RefSeq" id="XP_020643936.2"/>
    </source>
</evidence>
<evidence type="ECO:0000256" key="3">
    <source>
        <dbReference type="ARBA" id="ARBA00022454"/>
    </source>
</evidence>
<feature type="region of interest" description="Disordered" evidence="11">
    <location>
        <begin position="240"/>
        <end position="287"/>
    </location>
</feature>
<keyword evidence="8 10" id="KW-0539">Nucleus</keyword>
<dbReference type="InterPro" id="IPR021661">
    <property type="entry name" value="Rap1_C"/>
</dbReference>
<dbReference type="Gene3D" id="1.10.10.60">
    <property type="entry name" value="Homeodomain-like"/>
    <property type="match status" value="1"/>
</dbReference>
<evidence type="ECO:0000256" key="11">
    <source>
        <dbReference type="SAM" id="MobiDB-lite"/>
    </source>
</evidence>
<dbReference type="InterPro" id="IPR015010">
    <property type="entry name" value="TERF2IP_Myb"/>
</dbReference>
<accession>A0A6J0T5L9</accession>
<feature type="domain" description="TERF2-interacting telomeric protein 1 Myb" evidence="12">
    <location>
        <begin position="122"/>
        <end position="180"/>
    </location>
</feature>
<dbReference type="RefSeq" id="XP_072837013.1">
    <property type="nucleotide sequence ID" value="XM_072980912.1"/>
</dbReference>
<evidence type="ECO:0000256" key="5">
    <source>
        <dbReference type="ARBA" id="ARBA00023015"/>
    </source>
</evidence>
<keyword evidence="7 10" id="KW-0804">Transcription</keyword>
<evidence type="ECO:0000256" key="4">
    <source>
        <dbReference type="ARBA" id="ARBA00022895"/>
    </source>
</evidence>
<dbReference type="CTD" id="54386"/>
<dbReference type="InterPro" id="IPR001357">
    <property type="entry name" value="BRCT_dom"/>
</dbReference>
<evidence type="ECO:0000256" key="2">
    <source>
        <dbReference type="ARBA" id="ARBA00017805"/>
    </source>
</evidence>
<feature type="compositionally biased region" description="Basic and acidic residues" evidence="11">
    <location>
        <begin position="249"/>
        <end position="267"/>
    </location>
</feature>
<protein>
    <recommendedName>
        <fullName evidence="2 10">Telomeric repeat-binding factor 2-interacting protein 1</fullName>
        <shortName evidence="10">TERF2-interacting telomeric protein 1</shortName>
    </recommendedName>
    <alternativeName>
        <fullName evidence="9 10">Repressor/activator protein 1 homolog</fullName>
    </alternativeName>
</protein>
<dbReference type="GO" id="GO:0010833">
    <property type="term" value="P:telomere maintenance via telomere lengthening"/>
    <property type="evidence" value="ECO:0007669"/>
    <property type="project" value="UniProtKB-UniRule"/>
</dbReference>
<dbReference type="GeneID" id="110076265"/>
<sequence>MPVPPWYRGPPKFYPQPQRLILFQKKDGTPLRFYIRPGAAKMEVAPLILRHGGSLCRVQEPGAILLARPGEVPAGAPGVYTSTSYVTNSVAQKVRLHLEDYQLDPPPPAAQSKNTAEGRMPFTVVEDSAILGYVRRRKQEGQAGALGGTAFWKEMARVRVTPHPWQAMRDRYLKHLRPKECLDLLDKNPKQKKVPEPHPSDMGAALHDEKPAEVSRPQDQSQVAGGSEVSGIFQMANKEFEDSEGDSENLSHEEEIVQEQAEPKTSEEATSADPKIQVAESTNSEDLVVSESLLPTEEQPSGPSAEEVTMAVQDMKRFMEEFGVDVATVTQAFLKNSGDVAAVACCLRSGQRPDGCPLWTRQDDTDLLTGAEDLLSRLSAKYGAENVKARVAFRKS</sequence>
<feature type="domain" description="BRCT" evidence="14">
    <location>
        <begin position="22"/>
        <end position="102"/>
    </location>
</feature>
<comment type="subunit">
    <text evidence="10">Homodimer.</text>
</comment>